<protein>
    <submittedName>
        <fullName evidence="1">Uncharacterized protein</fullName>
    </submittedName>
</protein>
<gene>
    <name evidence="1" type="ORF">Mettu_3483</name>
</gene>
<dbReference type="AlphaFoldDB" id="G3IZH8"/>
<name>G3IZH8_METTV</name>
<organism evidence="1 2">
    <name type="scientific">Methylobacter tundripaludum (strain ATCC BAA-1195 / DSM 17260 / SV96)</name>
    <dbReference type="NCBI Taxonomy" id="697282"/>
    <lineage>
        <taxon>Bacteria</taxon>
        <taxon>Pseudomonadati</taxon>
        <taxon>Pseudomonadota</taxon>
        <taxon>Gammaproteobacteria</taxon>
        <taxon>Methylococcales</taxon>
        <taxon>Methylococcaceae</taxon>
        <taxon>Methylobacter</taxon>
    </lineage>
</organism>
<accession>G3IZH8</accession>
<dbReference type="Proteomes" id="UP000004664">
    <property type="component" value="Unassembled WGS sequence"/>
</dbReference>
<evidence type="ECO:0000313" key="1">
    <source>
        <dbReference type="EMBL" id="EGW20350.1"/>
    </source>
</evidence>
<proteinExistence type="predicted"/>
<dbReference type="HOGENOM" id="CLU_1967992_0_0_6"/>
<dbReference type="EMBL" id="JH109153">
    <property type="protein sequence ID" value="EGW20350.1"/>
    <property type="molecule type" value="Genomic_DNA"/>
</dbReference>
<sequence>MRYRFCGLKIFATRCSASKIFSDGALIVTRGAARLDCIPTQRVTAIKLRDTLVPKLPLGNPVSKAPALRAGKLELPVLNSQAGAWELAQGARCTASHEQRLNIRDAARPALHSHVACGNEVYLSICI</sequence>
<evidence type="ECO:0000313" key="2">
    <source>
        <dbReference type="Proteomes" id="UP000004664"/>
    </source>
</evidence>
<reference evidence="1 2" key="1">
    <citation type="submission" date="2011-06" db="EMBL/GenBank/DDBJ databases">
        <title>Genomic sequence of Methylobacter tundripaludum SV96.</title>
        <authorList>
            <consortium name="US DOE Joint Genome Institute"/>
            <person name="Lucas S."/>
            <person name="Han J."/>
            <person name="Lapidus A."/>
            <person name="Cheng J.-F."/>
            <person name="Goodwin L."/>
            <person name="Pitluck S."/>
            <person name="Held B."/>
            <person name="Detter J.C."/>
            <person name="Han C."/>
            <person name="Tapia R."/>
            <person name="Land M."/>
            <person name="Hauser L."/>
            <person name="Kyrpides N."/>
            <person name="Ivanova N."/>
            <person name="Ovchinnikova G."/>
            <person name="Pagani I."/>
            <person name="Klotz M.G."/>
            <person name="Dispirito A.A."/>
            <person name="Murrell J.C."/>
            <person name="Dunfield P."/>
            <person name="Kalyuzhnaya M.G."/>
            <person name="Svenning M."/>
            <person name="Trotsenko Y.A."/>
            <person name="Stein L.Y."/>
            <person name="Woyke T."/>
        </authorList>
    </citation>
    <scope>NUCLEOTIDE SEQUENCE [LARGE SCALE GENOMIC DNA]</scope>
    <source>
        <strain evidence="2">ATCC BAA-1195 / DSM 17260 / SV96</strain>
    </source>
</reference>
<keyword evidence="2" id="KW-1185">Reference proteome</keyword>